<evidence type="ECO:0000256" key="1">
    <source>
        <dbReference type="SAM" id="MobiDB-lite"/>
    </source>
</evidence>
<feature type="compositionally biased region" description="Basic residues" evidence="1">
    <location>
        <begin position="1"/>
        <end position="14"/>
    </location>
</feature>
<proteinExistence type="predicted"/>
<reference evidence="3" key="1">
    <citation type="journal article" date="2019" name="Int. J. Syst. Evol. Microbiol.">
        <title>The Global Catalogue of Microorganisms (GCM) 10K type strain sequencing project: providing services to taxonomists for standard genome sequencing and annotation.</title>
        <authorList>
            <consortium name="The Broad Institute Genomics Platform"/>
            <consortium name="The Broad Institute Genome Sequencing Center for Infectious Disease"/>
            <person name="Wu L."/>
            <person name="Ma J."/>
        </authorList>
    </citation>
    <scope>NUCLEOTIDE SEQUENCE [LARGE SCALE GENOMIC DNA]</scope>
    <source>
        <strain evidence="3">JCM 18324</strain>
    </source>
</reference>
<feature type="region of interest" description="Disordered" evidence="1">
    <location>
        <begin position="74"/>
        <end position="99"/>
    </location>
</feature>
<dbReference type="Proteomes" id="UP001501147">
    <property type="component" value="Unassembled WGS sequence"/>
</dbReference>
<name>A0ABP9AD37_9ACTN</name>
<feature type="region of interest" description="Disordered" evidence="1">
    <location>
        <begin position="1"/>
        <end position="39"/>
    </location>
</feature>
<feature type="compositionally biased region" description="Low complexity" evidence="1">
    <location>
        <begin position="15"/>
        <end position="26"/>
    </location>
</feature>
<feature type="compositionally biased region" description="Basic and acidic residues" evidence="1">
    <location>
        <begin position="87"/>
        <end position="99"/>
    </location>
</feature>
<protein>
    <submittedName>
        <fullName evidence="2">Uncharacterized protein</fullName>
    </submittedName>
</protein>
<keyword evidence="3" id="KW-1185">Reference proteome</keyword>
<comment type="caution">
    <text evidence="2">The sequence shown here is derived from an EMBL/GenBank/DDBJ whole genome shotgun (WGS) entry which is preliminary data.</text>
</comment>
<accession>A0ABP9AD37</accession>
<gene>
    <name evidence="2" type="ORF">GCM10023329_28370</name>
</gene>
<evidence type="ECO:0000313" key="2">
    <source>
        <dbReference type="EMBL" id="GAA4777642.1"/>
    </source>
</evidence>
<dbReference type="EMBL" id="BAABJV010000005">
    <property type="protein sequence ID" value="GAA4777642.1"/>
    <property type="molecule type" value="Genomic_DNA"/>
</dbReference>
<sequence>MPPGRRRAGGRGRRGATAGPRPAAGPHGREADAVPKRAAAQYRCTVPQQELSADNPAHLTTTVERGSFAHARCSCGWAGPARRSRDRARSDARAHSSDG</sequence>
<evidence type="ECO:0000313" key="3">
    <source>
        <dbReference type="Proteomes" id="UP001501147"/>
    </source>
</evidence>
<organism evidence="2 3">
    <name type="scientific">Streptomyces sanyensis</name>
    <dbReference type="NCBI Taxonomy" id="568869"/>
    <lineage>
        <taxon>Bacteria</taxon>
        <taxon>Bacillati</taxon>
        <taxon>Actinomycetota</taxon>
        <taxon>Actinomycetes</taxon>
        <taxon>Kitasatosporales</taxon>
        <taxon>Streptomycetaceae</taxon>
        <taxon>Streptomyces</taxon>
    </lineage>
</organism>